<dbReference type="Pfam" id="PF13181">
    <property type="entry name" value="TPR_8"/>
    <property type="match status" value="1"/>
</dbReference>
<feature type="signal peptide" evidence="2">
    <location>
        <begin position="1"/>
        <end position="30"/>
    </location>
</feature>
<dbReference type="OrthoDB" id="1726119at2759"/>
<organism evidence="3 4">
    <name type="scientific">Pararge aegeria aegeria</name>
    <dbReference type="NCBI Taxonomy" id="348720"/>
    <lineage>
        <taxon>Eukaryota</taxon>
        <taxon>Metazoa</taxon>
        <taxon>Ecdysozoa</taxon>
        <taxon>Arthropoda</taxon>
        <taxon>Hexapoda</taxon>
        <taxon>Insecta</taxon>
        <taxon>Pterygota</taxon>
        <taxon>Neoptera</taxon>
        <taxon>Endopterygota</taxon>
        <taxon>Lepidoptera</taxon>
        <taxon>Glossata</taxon>
        <taxon>Ditrysia</taxon>
        <taxon>Papilionoidea</taxon>
        <taxon>Nymphalidae</taxon>
        <taxon>Satyrinae</taxon>
        <taxon>Satyrini</taxon>
        <taxon>Parargina</taxon>
        <taxon>Pararge</taxon>
    </lineage>
</organism>
<keyword evidence="2" id="KW-0732">Signal</keyword>
<dbReference type="Pfam" id="PF13414">
    <property type="entry name" value="TPR_11"/>
    <property type="match status" value="1"/>
</dbReference>
<keyword evidence="4" id="KW-1185">Reference proteome</keyword>
<feature type="repeat" description="TPR" evidence="1">
    <location>
        <begin position="36"/>
        <end position="69"/>
    </location>
</feature>
<dbReference type="PANTHER" id="PTHR44140:SF2">
    <property type="entry name" value="LD25575P"/>
    <property type="match status" value="1"/>
</dbReference>
<evidence type="ECO:0000256" key="1">
    <source>
        <dbReference type="PROSITE-ProRule" id="PRU00339"/>
    </source>
</evidence>
<gene>
    <name evidence="3" type="primary">jg15769</name>
    <name evidence="3" type="ORF">PAEG_LOCUS14603</name>
</gene>
<dbReference type="PROSITE" id="PS50005">
    <property type="entry name" value="TPR"/>
    <property type="match status" value="2"/>
</dbReference>
<feature type="chain" id="PRO_5035889064" evidence="2">
    <location>
        <begin position="31"/>
        <end position="137"/>
    </location>
</feature>
<evidence type="ECO:0000313" key="4">
    <source>
        <dbReference type="Proteomes" id="UP000838756"/>
    </source>
</evidence>
<name>A0A8S4RKW6_9NEOP</name>
<evidence type="ECO:0000313" key="3">
    <source>
        <dbReference type="EMBL" id="CAH2237308.1"/>
    </source>
</evidence>
<dbReference type="GO" id="GO:0034975">
    <property type="term" value="P:protein folding in endoplasmic reticulum"/>
    <property type="evidence" value="ECO:0007669"/>
    <property type="project" value="TreeGrafter"/>
</dbReference>
<protein>
    <submittedName>
        <fullName evidence="3">Jg15769 protein</fullName>
    </submittedName>
</protein>
<dbReference type="InterPro" id="IPR011990">
    <property type="entry name" value="TPR-like_helical_dom_sf"/>
</dbReference>
<dbReference type="Proteomes" id="UP000838756">
    <property type="component" value="Unassembled WGS sequence"/>
</dbReference>
<evidence type="ECO:0000256" key="2">
    <source>
        <dbReference type="SAM" id="SignalP"/>
    </source>
</evidence>
<comment type="caution">
    <text evidence="3">The sequence shown here is derived from an EMBL/GenBank/DDBJ whole genome shotgun (WGS) entry which is preliminary data.</text>
</comment>
<accession>A0A8S4RKW6</accession>
<dbReference type="SMART" id="SM00028">
    <property type="entry name" value="TPR"/>
    <property type="match status" value="3"/>
</dbReference>
<feature type="repeat" description="TPR" evidence="1">
    <location>
        <begin position="70"/>
        <end position="103"/>
    </location>
</feature>
<dbReference type="GO" id="GO:0051787">
    <property type="term" value="F:misfolded protein binding"/>
    <property type="evidence" value="ECO:0007669"/>
    <property type="project" value="TreeGrafter"/>
</dbReference>
<sequence length="137" mass="15700">MDCLSNINWNKVSPCLVLLVLEVLLEFSECSSQAEVNKHLELGRDFLARGQLSDALTHYHAAVEGDPHNYLTYFKRGTVYYALGKAKFALQDFTKVLEMKADFTAARLHRANVYLKLAQYREAKEDYLQVVSVPFEH</sequence>
<dbReference type="PANTHER" id="PTHR44140">
    <property type="entry name" value="LD25575P"/>
    <property type="match status" value="1"/>
</dbReference>
<reference evidence="3" key="1">
    <citation type="submission" date="2022-03" db="EMBL/GenBank/DDBJ databases">
        <authorList>
            <person name="Lindestad O."/>
        </authorList>
    </citation>
    <scope>NUCLEOTIDE SEQUENCE</scope>
</reference>
<keyword evidence="1" id="KW-0802">TPR repeat</keyword>
<proteinExistence type="predicted"/>
<dbReference type="SUPFAM" id="SSF48452">
    <property type="entry name" value="TPR-like"/>
    <property type="match status" value="1"/>
</dbReference>
<dbReference type="GO" id="GO:0051087">
    <property type="term" value="F:protein-folding chaperone binding"/>
    <property type="evidence" value="ECO:0007669"/>
    <property type="project" value="TreeGrafter"/>
</dbReference>
<dbReference type="AlphaFoldDB" id="A0A8S4RKW6"/>
<dbReference type="GO" id="GO:0005783">
    <property type="term" value="C:endoplasmic reticulum"/>
    <property type="evidence" value="ECO:0007669"/>
    <property type="project" value="TreeGrafter"/>
</dbReference>
<dbReference type="InterPro" id="IPR019734">
    <property type="entry name" value="TPR_rpt"/>
</dbReference>
<dbReference type="EMBL" id="CAKXAJ010025257">
    <property type="protein sequence ID" value="CAH2237308.1"/>
    <property type="molecule type" value="Genomic_DNA"/>
</dbReference>
<dbReference type="Gene3D" id="1.25.40.10">
    <property type="entry name" value="Tetratricopeptide repeat domain"/>
    <property type="match status" value="1"/>
</dbReference>
<dbReference type="InterPro" id="IPR051727">
    <property type="entry name" value="DnaJ_C3_Co-chaperones"/>
</dbReference>